<keyword evidence="4 6" id="KW-1133">Transmembrane helix</keyword>
<dbReference type="Proteomes" id="UP000824062">
    <property type="component" value="Unassembled WGS sequence"/>
</dbReference>
<name>A0A9D2JDN4_9ACTN</name>
<proteinExistence type="predicted"/>
<organism evidence="8 9">
    <name type="scientific">Candidatus Olsenella pullistercoris</name>
    <dbReference type="NCBI Taxonomy" id="2838712"/>
    <lineage>
        <taxon>Bacteria</taxon>
        <taxon>Bacillati</taxon>
        <taxon>Actinomycetota</taxon>
        <taxon>Coriobacteriia</taxon>
        <taxon>Coriobacteriales</taxon>
        <taxon>Atopobiaceae</taxon>
        <taxon>Olsenella</taxon>
    </lineage>
</organism>
<keyword evidence="3 6" id="KW-0812">Transmembrane</keyword>
<gene>
    <name evidence="8" type="ORF">IAA19_06045</name>
</gene>
<keyword evidence="2" id="KW-1003">Cell membrane</keyword>
<feature type="domain" description="Type II secretion system protein GspF" evidence="7">
    <location>
        <begin position="75"/>
        <end position="201"/>
    </location>
</feature>
<reference evidence="8" key="2">
    <citation type="submission" date="2021-04" db="EMBL/GenBank/DDBJ databases">
        <authorList>
            <person name="Gilroy R."/>
        </authorList>
    </citation>
    <scope>NUCLEOTIDE SEQUENCE</scope>
    <source>
        <strain evidence="8">ChiHjej12B11-14209</strain>
    </source>
</reference>
<comment type="caution">
    <text evidence="8">The sequence shown here is derived from an EMBL/GenBank/DDBJ whole genome shotgun (WGS) entry which is preliminary data.</text>
</comment>
<evidence type="ECO:0000256" key="3">
    <source>
        <dbReference type="ARBA" id="ARBA00022692"/>
    </source>
</evidence>
<evidence type="ECO:0000313" key="8">
    <source>
        <dbReference type="EMBL" id="HIZ46565.1"/>
    </source>
</evidence>
<accession>A0A9D2JDN4</accession>
<keyword evidence="5 6" id="KW-0472">Membrane</keyword>
<evidence type="ECO:0000256" key="4">
    <source>
        <dbReference type="ARBA" id="ARBA00022989"/>
    </source>
</evidence>
<reference evidence="8" key="1">
    <citation type="journal article" date="2021" name="PeerJ">
        <title>Extensive microbial diversity within the chicken gut microbiome revealed by metagenomics and culture.</title>
        <authorList>
            <person name="Gilroy R."/>
            <person name="Ravi A."/>
            <person name="Getino M."/>
            <person name="Pursley I."/>
            <person name="Horton D.L."/>
            <person name="Alikhan N.F."/>
            <person name="Baker D."/>
            <person name="Gharbi K."/>
            <person name="Hall N."/>
            <person name="Watson M."/>
            <person name="Adriaenssens E.M."/>
            <person name="Foster-Nyarko E."/>
            <person name="Jarju S."/>
            <person name="Secka A."/>
            <person name="Antonio M."/>
            <person name="Oren A."/>
            <person name="Chaudhuri R.R."/>
            <person name="La Ragione R."/>
            <person name="Hildebrand F."/>
            <person name="Pallen M.J."/>
        </authorList>
    </citation>
    <scope>NUCLEOTIDE SEQUENCE</scope>
    <source>
        <strain evidence="8">ChiHjej12B11-14209</strain>
    </source>
</reference>
<protein>
    <submittedName>
        <fullName evidence="8">Type II secretion system F family protein</fullName>
    </submittedName>
</protein>
<dbReference type="GO" id="GO:0005886">
    <property type="term" value="C:plasma membrane"/>
    <property type="evidence" value="ECO:0007669"/>
    <property type="project" value="UniProtKB-SubCell"/>
</dbReference>
<dbReference type="InterPro" id="IPR018076">
    <property type="entry name" value="T2SS_GspF_dom"/>
</dbReference>
<dbReference type="PANTHER" id="PTHR35007">
    <property type="entry name" value="INTEGRAL MEMBRANE PROTEIN-RELATED"/>
    <property type="match status" value="1"/>
</dbReference>
<feature type="transmembrane region" description="Helical" evidence="6">
    <location>
        <begin position="184"/>
        <end position="211"/>
    </location>
</feature>
<comment type="subcellular location">
    <subcellularLocation>
        <location evidence="1">Cell membrane</location>
        <topology evidence="1">Multi-pass membrane protein</topology>
    </subcellularLocation>
</comment>
<evidence type="ECO:0000256" key="1">
    <source>
        <dbReference type="ARBA" id="ARBA00004651"/>
    </source>
</evidence>
<dbReference type="AlphaFoldDB" id="A0A9D2JDN4"/>
<evidence type="ECO:0000256" key="2">
    <source>
        <dbReference type="ARBA" id="ARBA00022475"/>
    </source>
</evidence>
<evidence type="ECO:0000313" key="9">
    <source>
        <dbReference type="Proteomes" id="UP000824062"/>
    </source>
</evidence>
<dbReference type="PANTHER" id="PTHR35007:SF2">
    <property type="entry name" value="PILUS ASSEMBLE PROTEIN"/>
    <property type="match status" value="1"/>
</dbReference>
<evidence type="ECO:0000256" key="5">
    <source>
        <dbReference type="ARBA" id="ARBA00023136"/>
    </source>
</evidence>
<evidence type="ECO:0000259" key="7">
    <source>
        <dbReference type="Pfam" id="PF00482"/>
    </source>
</evidence>
<sequence>MAPQLLVVAAGACAGAAALVLTGTRRPWRPVMRGRSGPRELARALERLPPLRRALRSAERAARRASCLEELPVLLDVVTLGLSAGLSFDSSLELYCSRYDNELSRAFSGAMLEWRVGAATREEALSRLAGDVGVAALERFASMVGEALAFGTPLAGELERQAELLREEQRAQVEEEIERVPVKMLVPLGTLIVPAMFLAVLGPLLGSALVVT</sequence>
<dbReference type="Pfam" id="PF00482">
    <property type="entry name" value="T2SSF"/>
    <property type="match status" value="1"/>
</dbReference>
<dbReference type="EMBL" id="DXBM01000050">
    <property type="protein sequence ID" value="HIZ46565.1"/>
    <property type="molecule type" value="Genomic_DNA"/>
</dbReference>
<evidence type="ECO:0000256" key="6">
    <source>
        <dbReference type="SAM" id="Phobius"/>
    </source>
</evidence>